<evidence type="ECO:0000256" key="1">
    <source>
        <dbReference type="SAM" id="SignalP"/>
    </source>
</evidence>
<gene>
    <name evidence="2" type="ORF">ACFOW7_06055</name>
</gene>
<feature type="signal peptide" evidence="1">
    <location>
        <begin position="1"/>
        <end position="16"/>
    </location>
</feature>
<accession>A0ABV8MPW6</accession>
<sequence length="134" mass="14478">MLKPVLAALLALSAHAGGTLEIEVANVMAGKGQLLIGLCKKSEFLTPHCSHNQSVPASKNPQPIQLTGVPAGEYALQVVYDRNSNYRMDVNNFGAPIEPIGFSRDAVGKMGPPRFDDARFTFNGQSARLRVHVY</sequence>
<name>A0ABV8MPW6_9NEIS</name>
<dbReference type="EMBL" id="JBHSBU010000001">
    <property type="protein sequence ID" value="MFC4158920.1"/>
    <property type="molecule type" value="Genomic_DNA"/>
</dbReference>
<organism evidence="2 3">
    <name type="scientific">Chitinimonas lacunae</name>
    <dbReference type="NCBI Taxonomy" id="1963018"/>
    <lineage>
        <taxon>Bacteria</taxon>
        <taxon>Pseudomonadati</taxon>
        <taxon>Pseudomonadota</taxon>
        <taxon>Betaproteobacteria</taxon>
        <taxon>Neisseriales</taxon>
        <taxon>Chitinibacteraceae</taxon>
        <taxon>Chitinimonas</taxon>
    </lineage>
</organism>
<evidence type="ECO:0000313" key="2">
    <source>
        <dbReference type="EMBL" id="MFC4158920.1"/>
    </source>
</evidence>
<comment type="caution">
    <text evidence="2">The sequence shown here is derived from an EMBL/GenBank/DDBJ whole genome shotgun (WGS) entry which is preliminary data.</text>
</comment>
<proteinExistence type="predicted"/>
<dbReference type="InterPro" id="IPR018673">
    <property type="entry name" value="DUF2141"/>
</dbReference>
<dbReference type="Proteomes" id="UP001595791">
    <property type="component" value="Unassembled WGS sequence"/>
</dbReference>
<dbReference type="RefSeq" id="WP_378162112.1">
    <property type="nucleotide sequence ID" value="NZ_JBHSBU010000001.1"/>
</dbReference>
<feature type="chain" id="PRO_5045849092" evidence="1">
    <location>
        <begin position="17"/>
        <end position="134"/>
    </location>
</feature>
<reference evidence="3" key="1">
    <citation type="journal article" date="2019" name="Int. J. Syst. Evol. Microbiol.">
        <title>The Global Catalogue of Microorganisms (GCM) 10K type strain sequencing project: providing services to taxonomists for standard genome sequencing and annotation.</title>
        <authorList>
            <consortium name="The Broad Institute Genomics Platform"/>
            <consortium name="The Broad Institute Genome Sequencing Center for Infectious Disease"/>
            <person name="Wu L."/>
            <person name="Ma J."/>
        </authorList>
    </citation>
    <scope>NUCLEOTIDE SEQUENCE [LARGE SCALE GENOMIC DNA]</scope>
    <source>
        <strain evidence="3">LMG 29894</strain>
    </source>
</reference>
<protein>
    <submittedName>
        <fullName evidence="2">DUF2141 domain-containing protein</fullName>
    </submittedName>
</protein>
<keyword evidence="3" id="KW-1185">Reference proteome</keyword>
<dbReference type="Pfam" id="PF09912">
    <property type="entry name" value="DUF2141"/>
    <property type="match status" value="1"/>
</dbReference>
<evidence type="ECO:0000313" key="3">
    <source>
        <dbReference type="Proteomes" id="UP001595791"/>
    </source>
</evidence>
<keyword evidence="1" id="KW-0732">Signal</keyword>